<organism evidence="1 2">
    <name type="scientific">Exidia glandulosa HHB12029</name>
    <dbReference type="NCBI Taxonomy" id="1314781"/>
    <lineage>
        <taxon>Eukaryota</taxon>
        <taxon>Fungi</taxon>
        <taxon>Dikarya</taxon>
        <taxon>Basidiomycota</taxon>
        <taxon>Agaricomycotina</taxon>
        <taxon>Agaricomycetes</taxon>
        <taxon>Auriculariales</taxon>
        <taxon>Exidiaceae</taxon>
        <taxon>Exidia</taxon>
    </lineage>
</organism>
<evidence type="ECO:0000313" key="1">
    <source>
        <dbReference type="EMBL" id="KZW00764.1"/>
    </source>
</evidence>
<accession>A0A165NHP8</accession>
<evidence type="ECO:0008006" key="3">
    <source>
        <dbReference type="Google" id="ProtNLM"/>
    </source>
</evidence>
<dbReference type="OrthoDB" id="3264316at2759"/>
<gene>
    <name evidence="1" type="ORF">EXIGLDRAFT_603806</name>
</gene>
<reference evidence="1 2" key="1">
    <citation type="journal article" date="2016" name="Mol. Biol. Evol.">
        <title>Comparative Genomics of Early-Diverging Mushroom-Forming Fungi Provides Insights into the Origins of Lignocellulose Decay Capabilities.</title>
        <authorList>
            <person name="Nagy L.G."/>
            <person name="Riley R."/>
            <person name="Tritt A."/>
            <person name="Adam C."/>
            <person name="Daum C."/>
            <person name="Floudas D."/>
            <person name="Sun H."/>
            <person name="Yadav J.S."/>
            <person name="Pangilinan J."/>
            <person name="Larsson K.H."/>
            <person name="Matsuura K."/>
            <person name="Barry K."/>
            <person name="Labutti K."/>
            <person name="Kuo R."/>
            <person name="Ohm R.A."/>
            <person name="Bhattacharya S.S."/>
            <person name="Shirouzu T."/>
            <person name="Yoshinaga Y."/>
            <person name="Martin F.M."/>
            <person name="Grigoriev I.V."/>
            <person name="Hibbett D.S."/>
        </authorList>
    </citation>
    <scope>NUCLEOTIDE SEQUENCE [LARGE SCALE GENOMIC DNA]</scope>
    <source>
        <strain evidence="1 2">HHB12029</strain>
    </source>
</reference>
<sequence length="442" mass="49967">MAKTAAELILKKYGIHLHVDNSRIRCMPHVVNIVVQKILSTLNEADDPDVIGYFKTDGDGPIHYDPATDPEQQKMHNDAEVEDKELAASEAAMRKRAADTTDGELDSAAIQKDVILGLIASLQSSKDKEKFNSPVKRLRIICTKIVSSPQRRAKFRRHLQNQYPDKVALHALMVIRDDLLNSHQAIDSWVFEHRDELGSNVNLSREDWDILTHVEDLLGIFPDVTRHMSQSGQPTLPWVLPMYHYMDEELQKRIGRQDLPENIRAAAEAGLTRLRHYYELAVKCQYNWIATALHPALRNWAEMHRRGEESENILKFAFKSYEQEYSATAASQPPQPSKPTNSFLDRVLGGQSGVLPPRIDAARGEIERYLGGFAAGFALWDNSLMWWKVRVICYRDPPALRFSETRARFSDPLAHGTGLLSDSGVQRFGGTIIFGSGTPHHS</sequence>
<proteinExistence type="predicted"/>
<dbReference type="SUPFAM" id="SSF53098">
    <property type="entry name" value="Ribonuclease H-like"/>
    <property type="match status" value="1"/>
</dbReference>
<protein>
    <recommendedName>
        <fullName evidence="3">HAT C-terminal dimerisation domain-containing protein</fullName>
    </recommendedName>
</protein>
<keyword evidence="2" id="KW-1185">Reference proteome</keyword>
<name>A0A165NHP8_EXIGL</name>
<dbReference type="Proteomes" id="UP000077266">
    <property type="component" value="Unassembled WGS sequence"/>
</dbReference>
<dbReference type="InParanoid" id="A0A165NHP8"/>
<dbReference type="InterPro" id="IPR012337">
    <property type="entry name" value="RNaseH-like_sf"/>
</dbReference>
<evidence type="ECO:0000313" key="2">
    <source>
        <dbReference type="Proteomes" id="UP000077266"/>
    </source>
</evidence>
<dbReference type="AlphaFoldDB" id="A0A165NHP8"/>
<dbReference type="EMBL" id="KV425898">
    <property type="protein sequence ID" value="KZW00764.1"/>
    <property type="molecule type" value="Genomic_DNA"/>
</dbReference>